<feature type="transmembrane region" description="Helical" evidence="9">
    <location>
        <begin position="14"/>
        <end position="33"/>
    </location>
</feature>
<feature type="transmembrane region" description="Helical" evidence="9">
    <location>
        <begin position="68"/>
        <end position="85"/>
    </location>
</feature>
<keyword evidence="6" id="KW-0378">Hydrolase</keyword>
<dbReference type="InterPro" id="IPR051547">
    <property type="entry name" value="TDP2-like"/>
</dbReference>
<dbReference type="CDD" id="cd09084">
    <property type="entry name" value="EEP-2"/>
    <property type="match status" value="1"/>
</dbReference>
<dbReference type="Gene3D" id="3.60.10.10">
    <property type="entry name" value="Endonuclease/exonuclease/phosphatase"/>
    <property type="match status" value="1"/>
</dbReference>
<keyword evidence="4" id="KW-0479">Metal-binding</keyword>
<organism evidence="11 12">
    <name type="scientific">Pseudotamlana haliotis</name>
    <dbReference type="NCBI Taxonomy" id="2614804"/>
    <lineage>
        <taxon>Bacteria</taxon>
        <taxon>Pseudomonadati</taxon>
        <taxon>Bacteroidota</taxon>
        <taxon>Flavobacteriia</taxon>
        <taxon>Flavobacteriales</taxon>
        <taxon>Flavobacteriaceae</taxon>
        <taxon>Pseudotamlana</taxon>
    </lineage>
</organism>
<evidence type="ECO:0000313" key="12">
    <source>
        <dbReference type="Proteomes" id="UP000441333"/>
    </source>
</evidence>
<evidence type="ECO:0000313" key="11">
    <source>
        <dbReference type="EMBL" id="KAB1067173.1"/>
    </source>
</evidence>
<keyword evidence="3" id="KW-0540">Nuclease</keyword>
<sequence length="346" mass="39754">MNLIKKVFFGLSRLVYFLVPLFLIFACVITLYFENVLSLVLSVGLPGIVVLNAIIFIYLAFRKRKQAVFVLLALVVYGFTHVSFFKFNFNENAELGDTMSILTFNVRSAGGAGHTSDRDRDQRKVRIETMAKFVKKQEADVVLFQEFWTANIKDFPSYPYTFLGQRKGSGKSMQLILSKYPIVNKGYIDFPNTANNAMFADIQYKNELIRVYNVHLQSFSVEIDQEFFTESGLKAVYPKIEKGQKFKSVQTELLLENFREFQGRSIVGGDFNTTPFSKTYESLRANRQDTFLEVGSGFGGTYNLLGYPMRLDYILPDHNFQVMSHENFNLKLSDHEPILVHLKLKN</sequence>
<feature type="transmembrane region" description="Helical" evidence="9">
    <location>
        <begin position="39"/>
        <end position="61"/>
    </location>
</feature>
<keyword evidence="7" id="KW-0460">Magnesium</keyword>
<evidence type="ECO:0000259" key="10">
    <source>
        <dbReference type="Pfam" id="PF03372"/>
    </source>
</evidence>
<dbReference type="InterPro" id="IPR036691">
    <property type="entry name" value="Endo/exonu/phosph_ase_sf"/>
</dbReference>
<proteinExistence type="predicted"/>
<keyword evidence="9" id="KW-0812">Transmembrane</keyword>
<dbReference type="EMBL" id="WAAT01000050">
    <property type="protein sequence ID" value="KAB1067173.1"/>
    <property type="molecule type" value="Genomic_DNA"/>
</dbReference>
<keyword evidence="11" id="KW-0255">Endonuclease</keyword>
<keyword evidence="12" id="KW-1185">Reference proteome</keyword>
<evidence type="ECO:0000256" key="6">
    <source>
        <dbReference type="ARBA" id="ARBA00022801"/>
    </source>
</evidence>
<accession>A0A6N6MA91</accession>
<dbReference type="Proteomes" id="UP000441333">
    <property type="component" value="Unassembled WGS sequence"/>
</dbReference>
<reference evidence="11 12" key="1">
    <citation type="submission" date="2019-09" db="EMBL/GenBank/DDBJ databases">
        <authorList>
            <person name="Cao W.R."/>
        </authorList>
    </citation>
    <scope>NUCLEOTIDE SEQUENCE [LARGE SCALE GENOMIC DNA]</scope>
    <source>
        <strain evidence="11 12">B1N29</strain>
    </source>
</reference>
<dbReference type="PANTHER" id="PTHR15822">
    <property type="entry name" value="TRAF AND TNF RECEPTOR-ASSOCIATED PROTEIN"/>
    <property type="match status" value="1"/>
</dbReference>
<evidence type="ECO:0000256" key="4">
    <source>
        <dbReference type="ARBA" id="ARBA00022723"/>
    </source>
</evidence>
<dbReference type="GO" id="GO:0004519">
    <property type="term" value="F:endonuclease activity"/>
    <property type="evidence" value="ECO:0007669"/>
    <property type="project" value="UniProtKB-KW"/>
</dbReference>
<dbReference type="InterPro" id="IPR005135">
    <property type="entry name" value="Endo/exonuclease/phosphatase"/>
</dbReference>
<keyword evidence="8" id="KW-0234">DNA repair</keyword>
<evidence type="ECO:0000256" key="5">
    <source>
        <dbReference type="ARBA" id="ARBA00022763"/>
    </source>
</evidence>
<comment type="caution">
    <text evidence="11">The sequence shown here is derived from an EMBL/GenBank/DDBJ whole genome shotgun (WGS) entry which is preliminary data.</text>
</comment>
<evidence type="ECO:0000256" key="9">
    <source>
        <dbReference type="SAM" id="Phobius"/>
    </source>
</evidence>
<keyword evidence="9" id="KW-1133">Transmembrane helix</keyword>
<comment type="cofactor">
    <cofactor evidence="1">
        <name>Mn(2+)</name>
        <dbReference type="ChEBI" id="CHEBI:29035"/>
    </cofactor>
</comment>
<dbReference type="GO" id="GO:0004527">
    <property type="term" value="F:exonuclease activity"/>
    <property type="evidence" value="ECO:0007669"/>
    <property type="project" value="UniProtKB-KW"/>
</dbReference>
<keyword evidence="11" id="KW-0269">Exonuclease</keyword>
<dbReference type="RefSeq" id="WP_150940198.1">
    <property type="nucleotide sequence ID" value="NZ_WAAT01000050.1"/>
</dbReference>
<keyword evidence="5" id="KW-0227">DNA damage</keyword>
<dbReference type="GO" id="GO:0046872">
    <property type="term" value="F:metal ion binding"/>
    <property type="evidence" value="ECO:0007669"/>
    <property type="project" value="UniProtKB-KW"/>
</dbReference>
<keyword evidence="9" id="KW-0472">Membrane</keyword>
<dbReference type="GO" id="GO:0006281">
    <property type="term" value="P:DNA repair"/>
    <property type="evidence" value="ECO:0007669"/>
    <property type="project" value="UniProtKB-KW"/>
</dbReference>
<dbReference type="PROSITE" id="PS51257">
    <property type="entry name" value="PROKAR_LIPOPROTEIN"/>
    <property type="match status" value="1"/>
</dbReference>
<dbReference type="SUPFAM" id="SSF56219">
    <property type="entry name" value="DNase I-like"/>
    <property type="match status" value="1"/>
</dbReference>
<evidence type="ECO:0000256" key="7">
    <source>
        <dbReference type="ARBA" id="ARBA00022842"/>
    </source>
</evidence>
<comment type="cofactor">
    <cofactor evidence="2">
        <name>Mg(2+)</name>
        <dbReference type="ChEBI" id="CHEBI:18420"/>
    </cofactor>
</comment>
<evidence type="ECO:0000256" key="1">
    <source>
        <dbReference type="ARBA" id="ARBA00001936"/>
    </source>
</evidence>
<evidence type="ECO:0000256" key="3">
    <source>
        <dbReference type="ARBA" id="ARBA00022722"/>
    </source>
</evidence>
<dbReference type="Pfam" id="PF03372">
    <property type="entry name" value="Exo_endo_phos"/>
    <property type="match status" value="1"/>
</dbReference>
<gene>
    <name evidence="11" type="ORF">F6U93_12195</name>
</gene>
<dbReference type="AlphaFoldDB" id="A0A6N6MA91"/>
<dbReference type="PANTHER" id="PTHR15822:SF4">
    <property type="entry name" value="TYROSYL-DNA PHOSPHODIESTERASE 2"/>
    <property type="match status" value="1"/>
</dbReference>
<evidence type="ECO:0000256" key="8">
    <source>
        <dbReference type="ARBA" id="ARBA00023204"/>
    </source>
</evidence>
<protein>
    <submittedName>
        <fullName evidence="11">Endonuclease/exonuclease/phosphatase family protein</fullName>
    </submittedName>
</protein>
<feature type="domain" description="Endonuclease/exonuclease/phosphatase" evidence="10">
    <location>
        <begin position="102"/>
        <end position="335"/>
    </location>
</feature>
<evidence type="ECO:0000256" key="2">
    <source>
        <dbReference type="ARBA" id="ARBA00001946"/>
    </source>
</evidence>
<name>A0A6N6MA91_9FLAO</name>